<dbReference type="EMBL" id="CM051403">
    <property type="protein sequence ID" value="KAJ4707917.1"/>
    <property type="molecule type" value="Genomic_DNA"/>
</dbReference>
<keyword evidence="1" id="KW-0808">Transferase</keyword>
<evidence type="ECO:0000313" key="1">
    <source>
        <dbReference type="EMBL" id="KAJ4707917.1"/>
    </source>
</evidence>
<proteinExistence type="predicted"/>
<dbReference type="Proteomes" id="UP001164539">
    <property type="component" value="Chromosome 10"/>
</dbReference>
<accession>A0ACC1X991</accession>
<evidence type="ECO:0000313" key="2">
    <source>
        <dbReference type="Proteomes" id="UP001164539"/>
    </source>
</evidence>
<reference evidence="1 2" key="1">
    <citation type="journal article" date="2023" name="Science">
        <title>Complex scaffold remodeling in plant triterpene biosynthesis.</title>
        <authorList>
            <person name="De La Pena R."/>
            <person name="Hodgson H."/>
            <person name="Liu J.C."/>
            <person name="Stephenson M.J."/>
            <person name="Martin A.C."/>
            <person name="Owen C."/>
            <person name="Harkess A."/>
            <person name="Leebens-Mack J."/>
            <person name="Jimenez L.E."/>
            <person name="Osbourn A."/>
            <person name="Sattely E.S."/>
        </authorList>
    </citation>
    <scope>NUCLEOTIDE SEQUENCE [LARGE SCALE GENOMIC DNA]</scope>
    <source>
        <strain evidence="2">cv. JPN11</strain>
        <tissue evidence="1">Leaf</tissue>
    </source>
</reference>
<gene>
    <name evidence="1" type="ORF">OWV82_017956</name>
</gene>
<sequence>MATLQRSGVSFRRQGSSGMVWDDKYFLGDQDGKVEIRDQLRPCQSVRETSTTAAAALSNNMAPLTTFPRSLSTPAANNTSKVFGPLDVSGKPPPAGRKLFSLRKLIN</sequence>
<keyword evidence="1" id="KW-0418">Kinase</keyword>
<organism evidence="1 2">
    <name type="scientific">Melia azedarach</name>
    <name type="common">Chinaberry tree</name>
    <dbReference type="NCBI Taxonomy" id="155640"/>
    <lineage>
        <taxon>Eukaryota</taxon>
        <taxon>Viridiplantae</taxon>
        <taxon>Streptophyta</taxon>
        <taxon>Embryophyta</taxon>
        <taxon>Tracheophyta</taxon>
        <taxon>Spermatophyta</taxon>
        <taxon>Magnoliopsida</taxon>
        <taxon>eudicotyledons</taxon>
        <taxon>Gunneridae</taxon>
        <taxon>Pentapetalae</taxon>
        <taxon>rosids</taxon>
        <taxon>malvids</taxon>
        <taxon>Sapindales</taxon>
        <taxon>Meliaceae</taxon>
        <taxon>Melia</taxon>
    </lineage>
</organism>
<keyword evidence="2" id="KW-1185">Reference proteome</keyword>
<name>A0ACC1X991_MELAZ</name>
<comment type="caution">
    <text evidence="1">The sequence shown here is derived from an EMBL/GenBank/DDBJ whole genome shotgun (WGS) entry which is preliminary data.</text>
</comment>
<protein>
    <submittedName>
        <fullName evidence="1">MAPK kinase substrate protein</fullName>
    </submittedName>
</protein>